<protein>
    <submittedName>
        <fullName evidence="1">Uncharacterized protein</fullName>
    </submittedName>
</protein>
<proteinExistence type="predicted"/>
<gene>
    <name evidence="1" type="ORF">S06H3_21186</name>
</gene>
<feature type="non-terminal residue" evidence="1">
    <location>
        <position position="33"/>
    </location>
</feature>
<dbReference type="AlphaFoldDB" id="X1LDC9"/>
<reference evidence="1" key="1">
    <citation type="journal article" date="2014" name="Front. Microbiol.">
        <title>High frequency of phylogenetically diverse reductive dehalogenase-homologous genes in deep subseafloor sedimentary metagenomes.</title>
        <authorList>
            <person name="Kawai M."/>
            <person name="Futagami T."/>
            <person name="Toyoda A."/>
            <person name="Takaki Y."/>
            <person name="Nishi S."/>
            <person name="Hori S."/>
            <person name="Arai W."/>
            <person name="Tsubouchi T."/>
            <person name="Morono Y."/>
            <person name="Uchiyama I."/>
            <person name="Ito T."/>
            <person name="Fujiyama A."/>
            <person name="Inagaki F."/>
            <person name="Takami H."/>
        </authorList>
    </citation>
    <scope>NUCLEOTIDE SEQUENCE</scope>
    <source>
        <strain evidence="1">Expedition CK06-06</strain>
    </source>
</reference>
<accession>X1LDC9</accession>
<organism evidence="1">
    <name type="scientific">marine sediment metagenome</name>
    <dbReference type="NCBI Taxonomy" id="412755"/>
    <lineage>
        <taxon>unclassified sequences</taxon>
        <taxon>metagenomes</taxon>
        <taxon>ecological metagenomes</taxon>
    </lineage>
</organism>
<sequence length="33" mass="3913">MWNELTPGERAFLDMVEMKAFEFFWNESDPSTG</sequence>
<name>X1LDC9_9ZZZZ</name>
<dbReference type="EMBL" id="BARV01011088">
    <property type="protein sequence ID" value="GAI03856.1"/>
    <property type="molecule type" value="Genomic_DNA"/>
</dbReference>
<evidence type="ECO:0000313" key="1">
    <source>
        <dbReference type="EMBL" id="GAI03856.1"/>
    </source>
</evidence>
<comment type="caution">
    <text evidence="1">The sequence shown here is derived from an EMBL/GenBank/DDBJ whole genome shotgun (WGS) entry which is preliminary data.</text>
</comment>